<dbReference type="KEGG" id="rml:FF011L_53520"/>
<dbReference type="Proteomes" id="UP000320672">
    <property type="component" value="Chromosome"/>
</dbReference>
<name>A0A517MNT3_9BACT</name>
<dbReference type="CDD" id="cd00688">
    <property type="entry name" value="ISOPREN_C2_like"/>
    <property type="match status" value="1"/>
</dbReference>
<sequence>MSPFAPRKNAILSPVSIKSTSRLSRGFGARLSAALPATDPSHAPTDLVPRHRFDRPPGLLALFLLLQCDGLWWIATLRLEYSKIGETLMNQRWKFRHARRIFVTSLVSGVLVSSVWAQDSGTAKKTSPEKAAVSESEKLRLQVVQKGLAFLAQEGQADSGTFSDQVGPGVTALAVTSALRNGQALTEPMVAEGLKALEGFAKPDGGIYGNGRLKNYETCVAMVCFAEANKSGQYNELLKQAKAFVTGLQYGEGNRSPDDPWYGGVGYGGAGRPDLSNTGYMIEALRATESGPSDPAIQRALAFVSRCQNLDSSHNDTLFAAKVDDGGFYYEIPTTVIDPSTSEERYTPNGGLRSYGSMGYTGLKSMIFAGLSKDDPRVVAALQWIKEHYSVEQNPGLGSAGLYYYYHTFAAGLNAAGLSEMVDADGNKHDWKADLIKELASRQNEDGSWSNENQRWFENDKNLATSFALMALAHCKP</sequence>
<proteinExistence type="predicted"/>
<protein>
    <recommendedName>
        <fullName evidence="3">Squalene cyclase C-terminal domain-containing protein</fullName>
    </recommendedName>
</protein>
<evidence type="ECO:0000313" key="2">
    <source>
        <dbReference type="Proteomes" id="UP000320672"/>
    </source>
</evidence>
<organism evidence="1 2">
    <name type="scientific">Roseimaritima multifibrata</name>
    <dbReference type="NCBI Taxonomy" id="1930274"/>
    <lineage>
        <taxon>Bacteria</taxon>
        <taxon>Pseudomonadati</taxon>
        <taxon>Planctomycetota</taxon>
        <taxon>Planctomycetia</taxon>
        <taxon>Pirellulales</taxon>
        <taxon>Pirellulaceae</taxon>
        <taxon>Roseimaritima</taxon>
    </lineage>
</organism>
<evidence type="ECO:0008006" key="3">
    <source>
        <dbReference type="Google" id="ProtNLM"/>
    </source>
</evidence>
<dbReference type="AlphaFoldDB" id="A0A517MNT3"/>
<dbReference type="SUPFAM" id="SSF48239">
    <property type="entry name" value="Terpenoid cyclases/Protein prenyltransferases"/>
    <property type="match status" value="1"/>
</dbReference>
<gene>
    <name evidence="1" type="ORF">FF011L_53520</name>
</gene>
<dbReference type="InterPro" id="IPR008930">
    <property type="entry name" value="Terpenoid_cyclase/PrenylTrfase"/>
</dbReference>
<dbReference type="EMBL" id="CP036262">
    <property type="protein sequence ID" value="QDS96540.1"/>
    <property type="molecule type" value="Genomic_DNA"/>
</dbReference>
<accession>A0A517MNT3</accession>
<dbReference type="Gene3D" id="1.50.10.20">
    <property type="match status" value="2"/>
</dbReference>
<evidence type="ECO:0000313" key="1">
    <source>
        <dbReference type="EMBL" id="QDS96540.1"/>
    </source>
</evidence>
<reference evidence="1 2" key="1">
    <citation type="submission" date="2019-02" db="EMBL/GenBank/DDBJ databases">
        <title>Deep-cultivation of Planctomycetes and their phenomic and genomic characterization uncovers novel biology.</title>
        <authorList>
            <person name="Wiegand S."/>
            <person name="Jogler M."/>
            <person name="Boedeker C."/>
            <person name="Pinto D."/>
            <person name="Vollmers J."/>
            <person name="Rivas-Marin E."/>
            <person name="Kohn T."/>
            <person name="Peeters S.H."/>
            <person name="Heuer A."/>
            <person name="Rast P."/>
            <person name="Oberbeckmann S."/>
            <person name="Bunk B."/>
            <person name="Jeske O."/>
            <person name="Meyerdierks A."/>
            <person name="Storesund J.E."/>
            <person name="Kallscheuer N."/>
            <person name="Luecker S."/>
            <person name="Lage O.M."/>
            <person name="Pohl T."/>
            <person name="Merkel B.J."/>
            <person name="Hornburger P."/>
            <person name="Mueller R.-W."/>
            <person name="Bruemmer F."/>
            <person name="Labrenz M."/>
            <person name="Spormann A.M."/>
            <person name="Op den Camp H."/>
            <person name="Overmann J."/>
            <person name="Amann R."/>
            <person name="Jetten M.S.M."/>
            <person name="Mascher T."/>
            <person name="Medema M.H."/>
            <person name="Devos D.P."/>
            <person name="Kaster A.-K."/>
            <person name="Ovreas L."/>
            <person name="Rohde M."/>
            <person name="Galperin M.Y."/>
            <person name="Jogler C."/>
        </authorList>
    </citation>
    <scope>NUCLEOTIDE SEQUENCE [LARGE SCALE GENOMIC DNA]</scope>
    <source>
        <strain evidence="1 2">FF011L</strain>
    </source>
</reference>
<keyword evidence="2" id="KW-1185">Reference proteome</keyword>